<gene>
    <name evidence="2" type="ORF">WR25_23895</name>
</gene>
<dbReference type="AlphaFoldDB" id="A0A2A2M4D7"/>
<feature type="region of interest" description="Disordered" evidence="1">
    <location>
        <begin position="53"/>
        <end position="72"/>
    </location>
</feature>
<name>A0A2A2M4D7_9BILA</name>
<evidence type="ECO:0000313" key="2">
    <source>
        <dbReference type="EMBL" id="PAV93282.1"/>
    </source>
</evidence>
<feature type="compositionally biased region" description="Basic and acidic residues" evidence="1">
    <location>
        <begin position="142"/>
        <end position="168"/>
    </location>
</feature>
<feature type="compositionally biased region" description="Basic residues" evidence="1">
    <location>
        <begin position="125"/>
        <end position="141"/>
    </location>
</feature>
<proteinExistence type="predicted"/>
<accession>A0A2A2M4D7</accession>
<protein>
    <submittedName>
        <fullName evidence="2">Uncharacterized protein</fullName>
    </submittedName>
</protein>
<sequence length="189" mass="21816">MGSERADVERVEQPFALARFARARLGQRVDLHLAIGREVTDEERPVAVRHEDIADAEGDHRQSQIAEVQLHPVHRRRLEPELQLAQRRRADRFAEEGGVEGHGDQAQHAEEQHVEADDGQDHRRDHARRRRRTGLHPGKRPCKQEAQDAGRHDDEDRRDRASLRKGSEPKLIAFHRWFHSLAIAQGVIR</sequence>
<dbReference type="Proteomes" id="UP000218231">
    <property type="component" value="Unassembled WGS sequence"/>
</dbReference>
<reference evidence="2 3" key="1">
    <citation type="journal article" date="2017" name="Curr. Biol.">
        <title>Genome architecture and evolution of a unichromosomal asexual nematode.</title>
        <authorList>
            <person name="Fradin H."/>
            <person name="Zegar C."/>
            <person name="Gutwein M."/>
            <person name="Lucas J."/>
            <person name="Kovtun M."/>
            <person name="Corcoran D."/>
            <person name="Baugh L.R."/>
            <person name="Kiontke K."/>
            <person name="Gunsalus K."/>
            <person name="Fitch D.H."/>
            <person name="Piano F."/>
        </authorList>
    </citation>
    <scope>NUCLEOTIDE SEQUENCE [LARGE SCALE GENOMIC DNA]</scope>
    <source>
        <strain evidence="2">PF1309</strain>
    </source>
</reference>
<evidence type="ECO:0000256" key="1">
    <source>
        <dbReference type="SAM" id="MobiDB-lite"/>
    </source>
</evidence>
<dbReference type="EMBL" id="LIAE01005516">
    <property type="protein sequence ID" value="PAV93282.1"/>
    <property type="molecule type" value="Genomic_DNA"/>
</dbReference>
<feature type="compositionally biased region" description="Basic and acidic residues" evidence="1">
    <location>
        <begin position="53"/>
        <end position="62"/>
    </location>
</feature>
<feature type="region of interest" description="Disordered" evidence="1">
    <location>
        <begin position="87"/>
        <end position="169"/>
    </location>
</feature>
<keyword evidence="3" id="KW-1185">Reference proteome</keyword>
<feature type="compositionally biased region" description="Basic and acidic residues" evidence="1">
    <location>
        <begin position="91"/>
        <end position="124"/>
    </location>
</feature>
<evidence type="ECO:0000313" key="3">
    <source>
        <dbReference type="Proteomes" id="UP000218231"/>
    </source>
</evidence>
<comment type="caution">
    <text evidence="2">The sequence shown here is derived from an EMBL/GenBank/DDBJ whole genome shotgun (WGS) entry which is preliminary data.</text>
</comment>
<organism evidence="2 3">
    <name type="scientific">Diploscapter pachys</name>
    <dbReference type="NCBI Taxonomy" id="2018661"/>
    <lineage>
        <taxon>Eukaryota</taxon>
        <taxon>Metazoa</taxon>
        <taxon>Ecdysozoa</taxon>
        <taxon>Nematoda</taxon>
        <taxon>Chromadorea</taxon>
        <taxon>Rhabditida</taxon>
        <taxon>Rhabditina</taxon>
        <taxon>Rhabditomorpha</taxon>
        <taxon>Rhabditoidea</taxon>
        <taxon>Rhabditidae</taxon>
        <taxon>Diploscapter</taxon>
    </lineage>
</organism>